<organism evidence="8 9">
    <name type="scientific">Actinokineospora iranica</name>
    <dbReference type="NCBI Taxonomy" id="1271860"/>
    <lineage>
        <taxon>Bacteria</taxon>
        <taxon>Bacillati</taxon>
        <taxon>Actinomycetota</taxon>
        <taxon>Actinomycetes</taxon>
        <taxon>Pseudonocardiales</taxon>
        <taxon>Pseudonocardiaceae</taxon>
        <taxon>Actinokineospora</taxon>
    </lineage>
</organism>
<dbReference type="Gene3D" id="1.10.630.10">
    <property type="entry name" value="Cytochrome P450"/>
    <property type="match status" value="1"/>
</dbReference>
<dbReference type="STRING" id="1271860.SAMN05216174_101854"/>
<keyword evidence="5 7" id="KW-0408">Iron</keyword>
<evidence type="ECO:0000256" key="3">
    <source>
        <dbReference type="ARBA" id="ARBA00022723"/>
    </source>
</evidence>
<dbReference type="AlphaFoldDB" id="A0A1G6KDP2"/>
<dbReference type="EMBL" id="FMZZ01000001">
    <property type="protein sequence ID" value="SDC29074.1"/>
    <property type="molecule type" value="Genomic_DNA"/>
</dbReference>
<dbReference type="InterPro" id="IPR002397">
    <property type="entry name" value="Cyt_P450_B"/>
</dbReference>
<gene>
    <name evidence="8" type="ORF">SAMN05216174_101854</name>
</gene>
<reference evidence="9" key="1">
    <citation type="submission" date="2016-10" db="EMBL/GenBank/DDBJ databases">
        <authorList>
            <person name="Varghese N."/>
            <person name="Submissions S."/>
        </authorList>
    </citation>
    <scope>NUCLEOTIDE SEQUENCE [LARGE SCALE GENOMIC DNA]</scope>
    <source>
        <strain evidence="9">IBRC-M 10403</strain>
    </source>
</reference>
<dbReference type="GO" id="GO:0016705">
    <property type="term" value="F:oxidoreductase activity, acting on paired donors, with incorporation or reduction of molecular oxygen"/>
    <property type="evidence" value="ECO:0007669"/>
    <property type="project" value="InterPro"/>
</dbReference>
<dbReference type="GO" id="GO:0020037">
    <property type="term" value="F:heme binding"/>
    <property type="evidence" value="ECO:0007669"/>
    <property type="project" value="InterPro"/>
</dbReference>
<evidence type="ECO:0000256" key="6">
    <source>
        <dbReference type="ARBA" id="ARBA00023033"/>
    </source>
</evidence>
<dbReference type="InterPro" id="IPR036396">
    <property type="entry name" value="Cyt_P450_sf"/>
</dbReference>
<dbReference type="RefSeq" id="WP_228771335.1">
    <property type="nucleotide sequence ID" value="NZ_FMZZ01000001.1"/>
</dbReference>
<dbReference type="PANTHER" id="PTHR46696:SF1">
    <property type="entry name" value="CYTOCHROME P450 YJIB-RELATED"/>
    <property type="match status" value="1"/>
</dbReference>
<accession>A0A1G6KDP2</accession>
<evidence type="ECO:0000313" key="8">
    <source>
        <dbReference type="EMBL" id="SDC29074.1"/>
    </source>
</evidence>
<dbReference type="GO" id="GO:0005506">
    <property type="term" value="F:iron ion binding"/>
    <property type="evidence" value="ECO:0007669"/>
    <property type="project" value="InterPro"/>
</dbReference>
<protein>
    <submittedName>
        <fullName evidence="8">Cytochrome P450</fullName>
    </submittedName>
</protein>
<evidence type="ECO:0000256" key="5">
    <source>
        <dbReference type="ARBA" id="ARBA00023004"/>
    </source>
</evidence>
<dbReference type="PRINTS" id="PR00359">
    <property type="entry name" value="BP450"/>
</dbReference>
<keyword evidence="4 7" id="KW-0560">Oxidoreductase</keyword>
<evidence type="ECO:0000256" key="2">
    <source>
        <dbReference type="ARBA" id="ARBA00022617"/>
    </source>
</evidence>
<dbReference type="PANTHER" id="PTHR46696">
    <property type="entry name" value="P450, PUTATIVE (EUROFUNG)-RELATED"/>
    <property type="match status" value="1"/>
</dbReference>
<evidence type="ECO:0000313" key="9">
    <source>
        <dbReference type="Proteomes" id="UP000199501"/>
    </source>
</evidence>
<evidence type="ECO:0000256" key="7">
    <source>
        <dbReference type="RuleBase" id="RU000461"/>
    </source>
</evidence>
<keyword evidence="3 7" id="KW-0479">Metal-binding</keyword>
<keyword evidence="2 7" id="KW-0349">Heme</keyword>
<dbReference type="PROSITE" id="PS00086">
    <property type="entry name" value="CYTOCHROME_P450"/>
    <property type="match status" value="1"/>
</dbReference>
<comment type="similarity">
    <text evidence="1 7">Belongs to the cytochrome P450 family.</text>
</comment>
<keyword evidence="6 7" id="KW-0503">Monooxygenase</keyword>
<sequence>MLDNDVTAIEDVPPIKLDESFFQDPFALYAELRGTGPARPVVLPQGLRVWIITDYAEARAALADPRLSKDFAGAMPLMERHNESERPGREGFATDLAAHMLNSDPPDHTRLRKLVNKAFTARGVEHLRPRVAEITADLLADMAGHDEVDLLDAFAFPLPMTVICELLGVPDGDRESFRQWSGTLLSAAPFDEVRAAAVAMQAYLVQLIAAKRAAPGPDLLTALIEAVEDGDRLSEHELVSMTFLLLLAGHETTVNLIANATLALLRAPDQLAALRADPTLVPGAVEEFLRFDGPVNLATMRYTVEPVTYGGVTIPEGEFIAVAIGAANRDPQRFPDGDLLDVTRPPSAHLAFGHGIHYCVGAPLARMEAEIAIGALLARFPNLALAADPGDLAWRNSTIVRALSTLPVRLS</sequence>
<evidence type="ECO:0000256" key="4">
    <source>
        <dbReference type="ARBA" id="ARBA00023002"/>
    </source>
</evidence>
<dbReference type="GO" id="GO:0004497">
    <property type="term" value="F:monooxygenase activity"/>
    <property type="evidence" value="ECO:0007669"/>
    <property type="project" value="UniProtKB-KW"/>
</dbReference>
<dbReference type="InterPro" id="IPR001128">
    <property type="entry name" value="Cyt_P450"/>
</dbReference>
<dbReference type="FunFam" id="1.10.630.10:FF:000018">
    <property type="entry name" value="Cytochrome P450 monooxygenase"/>
    <property type="match status" value="1"/>
</dbReference>
<dbReference type="InterPro" id="IPR017972">
    <property type="entry name" value="Cyt_P450_CS"/>
</dbReference>
<dbReference type="Pfam" id="PF00067">
    <property type="entry name" value="p450"/>
    <property type="match status" value="1"/>
</dbReference>
<dbReference type="SUPFAM" id="SSF48264">
    <property type="entry name" value="Cytochrome P450"/>
    <property type="match status" value="1"/>
</dbReference>
<dbReference type="Proteomes" id="UP000199501">
    <property type="component" value="Unassembled WGS sequence"/>
</dbReference>
<keyword evidence="9" id="KW-1185">Reference proteome</keyword>
<dbReference type="CDD" id="cd11029">
    <property type="entry name" value="CYP107-like"/>
    <property type="match status" value="1"/>
</dbReference>
<proteinExistence type="inferred from homology"/>
<evidence type="ECO:0000256" key="1">
    <source>
        <dbReference type="ARBA" id="ARBA00010617"/>
    </source>
</evidence>
<name>A0A1G6KDP2_9PSEU</name>